<name>A0AAW1MMG2_SAPOF</name>
<organism evidence="3 4">
    <name type="scientific">Saponaria officinalis</name>
    <name type="common">Common soapwort</name>
    <name type="synonym">Lychnis saponaria</name>
    <dbReference type="NCBI Taxonomy" id="3572"/>
    <lineage>
        <taxon>Eukaryota</taxon>
        <taxon>Viridiplantae</taxon>
        <taxon>Streptophyta</taxon>
        <taxon>Embryophyta</taxon>
        <taxon>Tracheophyta</taxon>
        <taxon>Spermatophyta</taxon>
        <taxon>Magnoliopsida</taxon>
        <taxon>eudicotyledons</taxon>
        <taxon>Gunneridae</taxon>
        <taxon>Pentapetalae</taxon>
        <taxon>Caryophyllales</taxon>
        <taxon>Caryophyllaceae</taxon>
        <taxon>Caryophylleae</taxon>
        <taxon>Saponaria</taxon>
    </lineage>
</organism>
<sequence>MALARTLHQMLVIILGLSLLNRLNAIPITRSKNLMHEYSTSFQPSMKSHHENREGRMKGRRLEVEIEDYAGSGANNRHTPRASQFGGVCVDC</sequence>
<dbReference type="EMBL" id="JBDFQZ010000002">
    <property type="protein sequence ID" value="KAK9748062.1"/>
    <property type="molecule type" value="Genomic_DNA"/>
</dbReference>
<evidence type="ECO:0000313" key="3">
    <source>
        <dbReference type="EMBL" id="KAK9748060.1"/>
    </source>
</evidence>
<dbReference type="PANTHER" id="PTHR33474">
    <property type="entry name" value="TRANSMEMBRANE PROTEIN"/>
    <property type="match status" value="1"/>
</dbReference>
<feature type="signal peptide" evidence="2">
    <location>
        <begin position="1"/>
        <end position="25"/>
    </location>
</feature>
<keyword evidence="2" id="KW-0732">Signal</keyword>
<dbReference type="Proteomes" id="UP001443914">
    <property type="component" value="Unassembled WGS sequence"/>
</dbReference>
<feature type="compositionally biased region" description="Basic and acidic residues" evidence="1">
    <location>
        <begin position="48"/>
        <end position="60"/>
    </location>
</feature>
<proteinExistence type="predicted"/>
<dbReference type="EMBL" id="JBDFQZ010000002">
    <property type="protein sequence ID" value="KAK9748060.1"/>
    <property type="molecule type" value="Genomic_DNA"/>
</dbReference>
<evidence type="ECO:0000313" key="4">
    <source>
        <dbReference type="Proteomes" id="UP001443914"/>
    </source>
</evidence>
<comment type="caution">
    <text evidence="3">The sequence shown here is derived from an EMBL/GenBank/DDBJ whole genome shotgun (WGS) entry which is preliminary data.</text>
</comment>
<dbReference type="AlphaFoldDB" id="A0AAW1MMG2"/>
<dbReference type="EMBL" id="JBDFQZ010000002">
    <property type="protein sequence ID" value="KAK9748061.1"/>
    <property type="molecule type" value="Genomic_DNA"/>
</dbReference>
<evidence type="ECO:0000256" key="1">
    <source>
        <dbReference type="SAM" id="MobiDB-lite"/>
    </source>
</evidence>
<dbReference type="PANTHER" id="PTHR33474:SF2">
    <property type="entry name" value="TRANSMEMBRANE PROTEIN"/>
    <property type="match status" value="1"/>
</dbReference>
<keyword evidence="4" id="KW-1185">Reference proteome</keyword>
<gene>
    <name evidence="3" type="ORF">RND81_02G032800</name>
</gene>
<feature type="chain" id="PRO_5044717980" evidence="2">
    <location>
        <begin position="26"/>
        <end position="92"/>
    </location>
</feature>
<feature type="region of interest" description="Disordered" evidence="1">
    <location>
        <begin position="41"/>
        <end position="60"/>
    </location>
</feature>
<reference evidence="3 4" key="1">
    <citation type="submission" date="2024-03" db="EMBL/GenBank/DDBJ databases">
        <title>WGS assembly of Saponaria officinalis var. Norfolk2.</title>
        <authorList>
            <person name="Jenkins J."/>
            <person name="Shu S."/>
            <person name="Grimwood J."/>
            <person name="Barry K."/>
            <person name="Goodstein D."/>
            <person name="Schmutz J."/>
            <person name="Leebens-Mack J."/>
            <person name="Osbourn A."/>
        </authorList>
    </citation>
    <scope>NUCLEOTIDE SEQUENCE [LARGE SCALE GENOMIC DNA]</scope>
    <source>
        <strain evidence="4">cv. Norfolk2</strain>
        <strain evidence="3">JIC</strain>
        <tissue evidence="3">Leaf</tissue>
    </source>
</reference>
<protein>
    <submittedName>
        <fullName evidence="3">Uncharacterized protein</fullName>
    </submittedName>
</protein>
<accession>A0AAW1MMG2</accession>
<evidence type="ECO:0000256" key="2">
    <source>
        <dbReference type="SAM" id="SignalP"/>
    </source>
</evidence>